<dbReference type="EMBL" id="CAJPIZ010005218">
    <property type="protein sequence ID" value="CAG2108384.1"/>
    <property type="molecule type" value="Genomic_DNA"/>
</dbReference>
<dbReference type="GO" id="GO:0008061">
    <property type="term" value="F:chitin binding"/>
    <property type="evidence" value="ECO:0007669"/>
    <property type="project" value="InterPro"/>
</dbReference>
<proteinExistence type="predicted"/>
<keyword evidence="2" id="KW-1185">Reference proteome</keyword>
<dbReference type="Gene3D" id="2.170.140.10">
    <property type="entry name" value="Chitin binding domain"/>
    <property type="match status" value="1"/>
</dbReference>
<evidence type="ECO:0000313" key="1">
    <source>
        <dbReference type="EMBL" id="CAD7627954.1"/>
    </source>
</evidence>
<accession>A0A7R9KTY0</accession>
<dbReference type="OrthoDB" id="6020543at2759"/>
<dbReference type="Proteomes" id="UP000759131">
    <property type="component" value="Unassembled WGS sequence"/>
</dbReference>
<name>A0A7R9KTY0_9ACAR</name>
<reference evidence="1" key="1">
    <citation type="submission" date="2020-11" db="EMBL/GenBank/DDBJ databases">
        <authorList>
            <person name="Tran Van P."/>
        </authorList>
    </citation>
    <scope>NUCLEOTIDE SEQUENCE</scope>
</reference>
<protein>
    <submittedName>
        <fullName evidence="1">Uncharacterized protein</fullName>
    </submittedName>
</protein>
<organism evidence="1">
    <name type="scientific">Medioppia subpectinata</name>
    <dbReference type="NCBI Taxonomy" id="1979941"/>
    <lineage>
        <taxon>Eukaryota</taxon>
        <taxon>Metazoa</taxon>
        <taxon>Ecdysozoa</taxon>
        <taxon>Arthropoda</taxon>
        <taxon>Chelicerata</taxon>
        <taxon>Arachnida</taxon>
        <taxon>Acari</taxon>
        <taxon>Acariformes</taxon>
        <taxon>Sarcoptiformes</taxon>
        <taxon>Oribatida</taxon>
        <taxon>Brachypylina</taxon>
        <taxon>Oppioidea</taxon>
        <taxon>Oppiidae</taxon>
        <taxon>Medioppia</taxon>
    </lineage>
</organism>
<evidence type="ECO:0000313" key="2">
    <source>
        <dbReference type="Proteomes" id="UP000759131"/>
    </source>
</evidence>
<gene>
    <name evidence="1" type="ORF">OSB1V03_LOCUS8378</name>
</gene>
<dbReference type="AlphaFoldDB" id="A0A7R9KTY0"/>
<dbReference type="InterPro" id="IPR036508">
    <property type="entry name" value="Chitin-bd_dom_sf"/>
</dbReference>
<dbReference type="SUPFAM" id="SSF57625">
    <property type="entry name" value="Invertebrate chitin-binding proteins"/>
    <property type="match status" value="1"/>
</dbReference>
<sequence length="353" mass="40062">MSQGPLVTLGDNIAVDLSLKKYMYIYTYPTPYIGSLDRADRCKQLFPKYNNTGTAKLSFVGQNTYTNPCKVECALCQDEEPDTRDNTIRSYPAHATLINEIIQCHDSVQVFEQYMEDGIKCGPYHVCENRCCVARADLFPKAAKWRTSTTPSPQNVPNHWTQELRCDDEGFFRNPNDCHKFYRCHSKSKGKYATTMFDCNPPTAVFDESFIGPLVTLEDNIAVDLMLKKYLYLAKQITYPTPYIGSLDRADRCKQLFPKFNNTGTAKLSFVGQNTYTNPCKVECALCRDELPNTRDNTIRSYPAHATLINNIINCYGNVDVFEQYMEDGIKCGPYHEDAHLCVSGHSGIIVIK</sequence>
<dbReference type="EMBL" id="OC859793">
    <property type="protein sequence ID" value="CAD7627954.1"/>
    <property type="molecule type" value="Genomic_DNA"/>
</dbReference>